<feature type="signal peptide" evidence="1">
    <location>
        <begin position="1"/>
        <end position="30"/>
    </location>
</feature>
<gene>
    <name evidence="2" type="ORF">AQJ30_24905</name>
</gene>
<keyword evidence="3" id="KW-1185">Reference proteome</keyword>
<accession>A0A101QSV0</accession>
<proteinExistence type="predicted"/>
<keyword evidence="1" id="KW-0732">Signal</keyword>
<dbReference type="AlphaFoldDB" id="A0A101QSV0"/>
<sequence length="124" mass="13393">MDSVRKPARLASVALAAAALSLTGLSAAHAEPATHGCAYPYVCFYVDEHAYEAGTPITKYRDVTSSYQTVRSRPHYHVVNTRNDDVAHLRLQDGSSICLPPNTETVFSNAYSVTGIRISTSSTC</sequence>
<dbReference type="EMBL" id="LMWS01000032">
    <property type="protein sequence ID" value="KUN35388.1"/>
    <property type="molecule type" value="Genomic_DNA"/>
</dbReference>
<organism evidence="2 3">
    <name type="scientific">Streptomyces longwoodensis</name>
    <dbReference type="NCBI Taxonomy" id="68231"/>
    <lineage>
        <taxon>Bacteria</taxon>
        <taxon>Bacillati</taxon>
        <taxon>Actinomycetota</taxon>
        <taxon>Actinomycetes</taxon>
        <taxon>Kitasatosporales</taxon>
        <taxon>Streptomycetaceae</taxon>
        <taxon>Streptomyces</taxon>
    </lineage>
</organism>
<dbReference type="STRING" id="68231.AQJ30_24905"/>
<reference evidence="2 3" key="1">
    <citation type="submission" date="2015-10" db="EMBL/GenBank/DDBJ databases">
        <title>Draft genome sequence of Streptomyces longwoodensis DSM 41677, type strain for the species Streptomyces longwoodensis.</title>
        <authorList>
            <person name="Ruckert C."/>
            <person name="Winkler A."/>
            <person name="Kalinowski J."/>
            <person name="Kampfer P."/>
            <person name="Glaeser S."/>
        </authorList>
    </citation>
    <scope>NUCLEOTIDE SEQUENCE [LARGE SCALE GENOMIC DNA]</scope>
    <source>
        <strain evidence="2 3">DSM 41677</strain>
    </source>
</reference>
<protein>
    <recommendedName>
        <fullName evidence="4">Peptidase inhibitor family I36</fullName>
    </recommendedName>
</protein>
<evidence type="ECO:0000256" key="1">
    <source>
        <dbReference type="SAM" id="SignalP"/>
    </source>
</evidence>
<evidence type="ECO:0000313" key="2">
    <source>
        <dbReference type="EMBL" id="KUN35388.1"/>
    </source>
</evidence>
<comment type="caution">
    <text evidence="2">The sequence shown here is derived from an EMBL/GenBank/DDBJ whole genome shotgun (WGS) entry which is preliminary data.</text>
</comment>
<dbReference type="Proteomes" id="UP000053271">
    <property type="component" value="Unassembled WGS sequence"/>
</dbReference>
<evidence type="ECO:0008006" key="4">
    <source>
        <dbReference type="Google" id="ProtNLM"/>
    </source>
</evidence>
<name>A0A101QSV0_9ACTN</name>
<dbReference type="GeneID" id="91427819"/>
<evidence type="ECO:0000313" key="3">
    <source>
        <dbReference type="Proteomes" id="UP000053271"/>
    </source>
</evidence>
<feature type="chain" id="PRO_5007104170" description="Peptidase inhibitor family I36" evidence="1">
    <location>
        <begin position="31"/>
        <end position="124"/>
    </location>
</feature>
<dbReference type="RefSeq" id="WP_079084280.1">
    <property type="nucleotide sequence ID" value="NZ_KQ948558.1"/>
</dbReference>